<dbReference type="Proteomes" id="UP000248703">
    <property type="component" value="Unassembled WGS sequence"/>
</dbReference>
<accession>A0A327R7T3</accession>
<name>A0A327R7T3_9FLAO</name>
<organism evidence="1 2">
    <name type="scientific">Olleya aquimaris</name>
    <dbReference type="NCBI Taxonomy" id="639310"/>
    <lineage>
        <taxon>Bacteria</taxon>
        <taxon>Pseudomonadati</taxon>
        <taxon>Bacteroidota</taxon>
        <taxon>Flavobacteriia</taxon>
        <taxon>Flavobacteriales</taxon>
        <taxon>Flavobacteriaceae</taxon>
    </lineage>
</organism>
<keyword evidence="2" id="KW-1185">Reference proteome</keyword>
<evidence type="ECO:0000313" key="2">
    <source>
        <dbReference type="Proteomes" id="UP000248703"/>
    </source>
</evidence>
<reference evidence="1 2" key="1">
    <citation type="submission" date="2018-06" db="EMBL/GenBank/DDBJ databases">
        <title>Genomic Encyclopedia of Archaeal and Bacterial Type Strains, Phase II (KMG-II): from individual species to whole genera.</title>
        <authorList>
            <person name="Goeker M."/>
        </authorList>
    </citation>
    <scope>NUCLEOTIDE SEQUENCE [LARGE SCALE GENOMIC DNA]</scope>
    <source>
        <strain evidence="1 2">DSM 24464</strain>
    </source>
</reference>
<evidence type="ECO:0000313" key="1">
    <source>
        <dbReference type="EMBL" id="RAJ11754.1"/>
    </source>
</evidence>
<comment type="caution">
    <text evidence="1">The sequence shown here is derived from an EMBL/GenBank/DDBJ whole genome shotgun (WGS) entry which is preliminary data.</text>
</comment>
<sequence length="229" mass="26871">MTGPKELLVHGIYHLNQSTDFDLRMGMICIDNSVELMIKTYLGLPKRVTQIENLSRNKYNEIIQSFPKLIDALEEYCSEKLTGIDLGDIEWFHRLRNELYHNGNGITVEKTKVLIYAEIAKNLFYNLFEIPILEEDEIPDESLVGEYITNWIKFEKLLNSENGRFIPPFKKIRELYDSGKINDKTYREFAELNKFRNDLVHGQKEPEKKSLKIMNEILTKSVEILTHII</sequence>
<dbReference type="EMBL" id="QLLO01000015">
    <property type="protein sequence ID" value="RAJ11754.1"/>
    <property type="molecule type" value="Genomic_DNA"/>
</dbReference>
<gene>
    <name evidence="1" type="ORF">LY08_02703</name>
</gene>
<protein>
    <submittedName>
        <fullName evidence="1">Uncharacterized protein</fullName>
    </submittedName>
</protein>
<dbReference type="AlphaFoldDB" id="A0A327R7T3"/>
<proteinExistence type="predicted"/>